<evidence type="ECO:0000313" key="2">
    <source>
        <dbReference type="Proteomes" id="UP000719412"/>
    </source>
</evidence>
<sequence>MDRNLVDSRIQITIARYEYNFHVGFIEMKTSFEEGTTMQLRSIAGRIPAMWQDLVQLEYVPGHLDFARFEACPDHNSLKRFHFDGAAGLQDSFPPPLSRRAPQEYSNRRRSLNHLETHSKHIFTELKERWEKCAFEQNDSLIGVDVRRSMVMVPGEFFKYGNLQFPPKKIVSGLVFGRSDYISTPSHGLSTVFGANSDVGKSQLKRVAKELVLNEDIFLLNILVGEQKFPIKSRLETTQTCFIVNTCGALQVELSTLLCCFNYSGGGDGESRDVSIKRKHVRIYLLKKLLCT</sequence>
<protein>
    <submittedName>
        <fullName evidence="1">Uncharacterized protein</fullName>
    </submittedName>
</protein>
<dbReference type="Proteomes" id="UP000719412">
    <property type="component" value="Unassembled WGS sequence"/>
</dbReference>
<name>A0A8J6HDZ7_TENMO</name>
<dbReference type="EMBL" id="JABDTM020025649">
    <property type="protein sequence ID" value="KAH0812999.1"/>
    <property type="molecule type" value="Genomic_DNA"/>
</dbReference>
<comment type="caution">
    <text evidence="1">The sequence shown here is derived from an EMBL/GenBank/DDBJ whole genome shotgun (WGS) entry which is preliminary data.</text>
</comment>
<reference evidence="1" key="2">
    <citation type="submission" date="2021-08" db="EMBL/GenBank/DDBJ databases">
        <authorList>
            <person name="Eriksson T."/>
        </authorList>
    </citation>
    <scope>NUCLEOTIDE SEQUENCE</scope>
    <source>
        <strain evidence="1">Stoneville</strain>
        <tissue evidence="1">Whole head</tissue>
    </source>
</reference>
<evidence type="ECO:0000313" key="1">
    <source>
        <dbReference type="EMBL" id="KAH0812999.1"/>
    </source>
</evidence>
<dbReference type="AlphaFoldDB" id="A0A8J6HDZ7"/>
<accession>A0A8J6HDZ7</accession>
<gene>
    <name evidence="1" type="ORF">GEV33_009792</name>
</gene>
<reference evidence="1" key="1">
    <citation type="journal article" date="2020" name="J Insects Food Feed">
        <title>The yellow mealworm (Tenebrio molitor) genome: a resource for the emerging insects as food and feed industry.</title>
        <authorList>
            <person name="Eriksson T."/>
            <person name="Andere A."/>
            <person name="Kelstrup H."/>
            <person name="Emery V."/>
            <person name="Picard C."/>
        </authorList>
    </citation>
    <scope>NUCLEOTIDE SEQUENCE</scope>
    <source>
        <strain evidence="1">Stoneville</strain>
        <tissue evidence="1">Whole head</tissue>
    </source>
</reference>
<proteinExistence type="predicted"/>
<organism evidence="1 2">
    <name type="scientific">Tenebrio molitor</name>
    <name type="common">Yellow mealworm beetle</name>
    <dbReference type="NCBI Taxonomy" id="7067"/>
    <lineage>
        <taxon>Eukaryota</taxon>
        <taxon>Metazoa</taxon>
        <taxon>Ecdysozoa</taxon>
        <taxon>Arthropoda</taxon>
        <taxon>Hexapoda</taxon>
        <taxon>Insecta</taxon>
        <taxon>Pterygota</taxon>
        <taxon>Neoptera</taxon>
        <taxon>Endopterygota</taxon>
        <taxon>Coleoptera</taxon>
        <taxon>Polyphaga</taxon>
        <taxon>Cucujiformia</taxon>
        <taxon>Tenebrionidae</taxon>
        <taxon>Tenebrio</taxon>
    </lineage>
</organism>
<keyword evidence="2" id="KW-1185">Reference proteome</keyword>